<organism evidence="2 5">
    <name type="scientific">Venturia inaequalis</name>
    <name type="common">Apple scab fungus</name>
    <dbReference type="NCBI Taxonomy" id="5025"/>
    <lineage>
        <taxon>Eukaryota</taxon>
        <taxon>Fungi</taxon>
        <taxon>Dikarya</taxon>
        <taxon>Ascomycota</taxon>
        <taxon>Pezizomycotina</taxon>
        <taxon>Dothideomycetes</taxon>
        <taxon>Pleosporomycetidae</taxon>
        <taxon>Venturiales</taxon>
        <taxon>Venturiaceae</taxon>
        <taxon>Venturia</taxon>
    </lineage>
</organism>
<accession>A0A8H3YYJ4</accession>
<sequence>MDASPMIERRPRKIIVACDGTWMNSDIGWTKASLWERLVKGVKGHPVDPSNITRICRAMRPEDDEGHPQIVYYQNGIGSSWSIVDKFLGGGLAMGLSDNIRAAYAFVVNNYMEHDLIYFLGYSRGAFTARSTAGMVAKFGILDKSAMRCFYEIFEDWEGAGEKHYLPKGPQALLDAKLIKLEEFNVFKKHLPAADAGNGPDDYLDYYAQKLKDLKLTHDVKIAAIGVFDTVGSLGLPVTPWLQKLGFAPTLRKYRFYDTTISNDVLNAFQALALDEHRSAFSPTLWEKPQGNTTVLRQVWFPGVHSNIGGGAADTGMSDITLAWMMSQLATLSTNNPKTNMMNIAFTTEPKNYLLGEVNADKAHYPKGRPPRAWAWGLGDLINSFVFPANILGKHTRTPGRYHRLRYDNGKPTNDPLVNTYEYLHASVRARMLLRGQNYDLRTQYLPAALAVPKYDGEHTLVGKWVAPTENCKNWTHHDTGLEEDELGVFEKELLDEVTRETLFDHHCEASHAMTK</sequence>
<evidence type="ECO:0000313" key="6">
    <source>
        <dbReference type="Proteomes" id="UP000490939"/>
    </source>
</evidence>
<gene>
    <name evidence="3" type="ORF">BLS_001377</name>
    <name evidence="4" type="ORF">EG327_001108</name>
    <name evidence="2" type="ORF">EG328_001194</name>
</gene>
<dbReference type="Proteomes" id="UP000447873">
    <property type="component" value="Unassembled WGS sequence"/>
</dbReference>
<evidence type="ECO:0000313" key="4">
    <source>
        <dbReference type="EMBL" id="KAE9990661.1"/>
    </source>
</evidence>
<evidence type="ECO:0000313" key="3">
    <source>
        <dbReference type="EMBL" id="KAE9984804.1"/>
    </source>
</evidence>
<evidence type="ECO:0000313" key="2">
    <source>
        <dbReference type="EMBL" id="KAE9978895.1"/>
    </source>
</evidence>
<dbReference type="AlphaFoldDB" id="A0A8H3YYJ4"/>
<evidence type="ECO:0000259" key="1">
    <source>
        <dbReference type="Pfam" id="PF09994"/>
    </source>
</evidence>
<comment type="caution">
    <text evidence="2">The sequence shown here is derived from an EMBL/GenBank/DDBJ whole genome shotgun (WGS) entry which is preliminary data.</text>
</comment>
<dbReference type="Pfam" id="PF09994">
    <property type="entry name" value="T6SS_Tle1-like_cat"/>
    <property type="match status" value="1"/>
</dbReference>
<dbReference type="InterPro" id="IPR018712">
    <property type="entry name" value="Tle1-like_cat"/>
</dbReference>
<keyword evidence="6" id="KW-1185">Reference proteome</keyword>
<dbReference type="EMBL" id="WNWQ01000013">
    <property type="protein sequence ID" value="KAE9984804.1"/>
    <property type="molecule type" value="Genomic_DNA"/>
</dbReference>
<dbReference type="PANTHER" id="PTHR33840">
    <property type="match status" value="1"/>
</dbReference>
<evidence type="ECO:0000313" key="5">
    <source>
        <dbReference type="Proteomes" id="UP000447873"/>
    </source>
</evidence>
<feature type="domain" description="T6SS Phospholipase effector Tle1-like catalytic" evidence="1">
    <location>
        <begin position="12"/>
        <end position="328"/>
    </location>
</feature>
<dbReference type="PANTHER" id="PTHR33840:SF1">
    <property type="entry name" value="TLE1 PHOSPHOLIPASE DOMAIN-CONTAINING PROTEIN"/>
    <property type="match status" value="1"/>
</dbReference>
<name>A0A8H3YYJ4_VENIN</name>
<proteinExistence type="predicted"/>
<dbReference type="Proteomes" id="UP000490939">
    <property type="component" value="Unassembled WGS sequence"/>
</dbReference>
<dbReference type="Proteomes" id="UP000433883">
    <property type="component" value="Unassembled WGS sequence"/>
</dbReference>
<reference evidence="2 5" key="1">
    <citation type="submission" date="2018-12" db="EMBL/GenBank/DDBJ databases">
        <title>Venturia inaequalis Genome Resource.</title>
        <authorList>
            <person name="Lichtner F.J."/>
        </authorList>
    </citation>
    <scope>NUCLEOTIDE SEQUENCE [LARGE SCALE GENOMIC DNA]</scope>
    <source>
        <strain evidence="2 5">120213</strain>
        <strain evidence="3">Bline_iso_100314</strain>
        <strain evidence="4 6">DMI_063113</strain>
    </source>
</reference>
<protein>
    <recommendedName>
        <fullName evidence="1">T6SS Phospholipase effector Tle1-like catalytic domain-containing protein</fullName>
    </recommendedName>
</protein>
<dbReference type="OrthoDB" id="3057168at2759"/>
<dbReference type="EMBL" id="WNWR01000127">
    <property type="protein sequence ID" value="KAE9990661.1"/>
    <property type="molecule type" value="Genomic_DNA"/>
</dbReference>
<dbReference type="EMBL" id="WNWS01000127">
    <property type="protein sequence ID" value="KAE9978895.1"/>
    <property type="molecule type" value="Genomic_DNA"/>
</dbReference>